<dbReference type="EMBL" id="LAZR01001095">
    <property type="protein sequence ID" value="KKN50788.1"/>
    <property type="molecule type" value="Genomic_DNA"/>
</dbReference>
<feature type="non-terminal residue" evidence="1">
    <location>
        <position position="1"/>
    </location>
</feature>
<gene>
    <name evidence="1" type="ORF">LCGC14_0629060</name>
</gene>
<evidence type="ECO:0000313" key="1">
    <source>
        <dbReference type="EMBL" id="KKN50788.1"/>
    </source>
</evidence>
<protein>
    <recommendedName>
        <fullName evidence="2">ParA family protein</fullName>
    </recommendedName>
</protein>
<evidence type="ECO:0008006" key="2">
    <source>
        <dbReference type="Google" id="ProtNLM"/>
    </source>
</evidence>
<accession>A0A0F9UB01</accession>
<comment type="caution">
    <text evidence="1">The sequence shown here is derived from an EMBL/GenBank/DDBJ whole genome shotgun (WGS) entry which is preliminary data.</text>
</comment>
<dbReference type="AlphaFoldDB" id="A0A0F9UB01"/>
<reference evidence="1" key="1">
    <citation type="journal article" date="2015" name="Nature">
        <title>Complex archaea that bridge the gap between prokaryotes and eukaryotes.</title>
        <authorList>
            <person name="Spang A."/>
            <person name="Saw J.H."/>
            <person name="Jorgensen S.L."/>
            <person name="Zaremba-Niedzwiedzka K."/>
            <person name="Martijn J."/>
            <person name="Lind A.E."/>
            <person name="van Eijk R."/>
            <person name="Schleper C."/>
            <person name="Guy L."/>
            <person name="Ettema T.J."/>
        </authorList>
    </citation>
    <scope>NUCLEOTIDE SEQUENCE</scope>
</reference>
<organism evidence="1">
    <name type="scientific">marine sediment metagenome</name>
    <dbReference type="NCBI Taxonomy" id="412755"/>
    <lineage>
        <taxon>unclassified sequences</taxon>
        <taxon>metagenomes</taxon>
        <taxon>ecological metagenomes</taxon>
    </lineage>
</organism>
<proteinExistence type="predicted"/>
<name>A0A0F9UB01_9ZZZZ</name>
<sequence>FTMVDRRRSLHRIMLAHPPAILKNGLATFIPYAAVVERMGDHRAPLPAFDNSSAVSLAYKQLWQDIKATLSEFRR</sequence>